<evidence type="ECO:0000256" key="1">
    <source>
        <dbReference type="SAM" id="MobiDB-lite"/>
    </source>
</evidence>
<accession>A0A136IXC2</accession>
<evidence type="ECO:0000313" key="3">
    <source>
        <dbReference type="Proteomes" id="UP000070501"/>
    </source>
</evidence>
<keyword evidence="3" id="KW-1185">Reference proteome</keyword>
<dbReference type="AlphaFoldDB" id="A0A136IXC2"/>
<evidence type="ECO:0000313" key="2">
    <source>
        <dbReference type="EMBL" id="KXJ89386.1"/>
    </source>
</evidence>
<feature type="compositionally biased region" description="Polar residues" evidence="1">
    <location>
        <begin position="76"/>
        <end position="89"/>
    </location>
</feature>
<dbReference type="Proteomes" id="UP000070501">
    <property type="component" value="Unassembled WGS sequence"/>
</dbReference>
<feature type="compositionally biased region" description="Basic and acidic residues" evidence="1">
    <location>
        <begin position="11"/>
        <end position="24"/>
    </location>
</feature>
<protein>
    <submittedName>
        <fullName evidence="2">Uncharacterized protein</fullName>
    </submittedName>
</protein>
<dbReference type="EMBL" id="KQ964255">
    <property type="protein sequence ID" value="KXJ89386.1"/>
    <property type="molecule type" value="Genomic_DNA"/>
</dbReference>
<proteinExistence type="predicted"/>
<reference evidence="3" key="1">
    <citation type="submission" date="2016-02" db="EMBL/GenBank/DDBJ databases">
        <title>Draft genome sequence of Microdochium bolleyi, a fungal endophyte of beachgrass.</title>
        <authorList>
            <consortium name="DOE Joint Genome Institute"/>
            <person name="David A.S."/>
            <person name="May G."/>
            <person name="Haridas S."/>
            <person name="Lim J."/>
            <person name="Wang M."/>
            <person name="Labutti K."/>
            <person name="Lipzen A."/>
            <person name="Barry K."/>
            <person name="Grigoriev I.V."/>
        </authorList>
    </citation>
    <scope>NUCLEOTIDE SEQUENCE [LARGE SCALE GENOMIC DNA]</scope>
    <source>
        <strain evidence="3">J235TASD1</strain>
    </source>
</reference>
<gene>
    <name evidence="2" type="ORF">Micbo1qcDRAFT_196728</name>
</gene>
<organism evidence="2 3">
    <name type="scientific">Microdochium bolleyi</name>
    <dbReference type="NCBI Taxonomy" id="196109"/>
    <lineage>
        <taxon>Eukaryota</taxon>
        <taxon>Fungi</taxon>
        <taxon>Dikarya</taxon>
        <taxon>Ascomycota</taxon>
        <taxon>Pezizomycotina</taxon>
        <taxon>Sordariomycetes</taxon>
        <taxon>Xylariomycetidae</taxon>
        <taxon>Xylariales</taxon>
        <taxon>Microdochiaceae</taxon>
        <taxon>Microdochium</taxon>
    </lineage>
</organism>
<name>A0A136IXC2_9PEZI</name>
<dbReference type="InParanoid" id="A0A136IXC2"/>
<feature type="region of interest" description="Disordered" evidence="1">
    <location>
        <begin position="1"/>
        <end position="125"/>
    </location>
</feature>
<sequence>MPQDSGNLFDMAKDGTKVPEDAAKPRVIPSKPNPSQLEDTAGGLGATDLHSAADNFSTPSGGLGEGVTGTGDALPDSTTAKAFGSNSHGGKNPHKESQGHGRASAALSSKVNREEREENEPERVL</sequence>
<dbReference type="OrthoDB" id="5416172at2759"/>
<feature type="compositionally biased region" description="Basic and acidic residues" evidence="1">
    <location>
        <begin position="111"/>
        <end position="125"/>
    </location>
</feature>